<evidence type="ECO:0000313" key="2">
    <source>
        <dbReference type="EMBL" id="GBP46350.1"/>
    </source>
</evidence>
<feature type="region of interest" description="Disordered" evidence="1">
    <location>
        <begin position="1"/>
        <end position="45"/>
    </location>
</feature>
<sequence length="112" mass="12936">MVPRIPSRPKGCSLKGTRQSRHYNPGQWRGRREGSDLHRRKRHSYFNKSQKLQDWRCVGVIRRGQAHRPVPRSHAVYLLKTRNGQINPGRSVLDVTTCNSALLDKAKELQVV</sequence>
<dbReference type="AlphaFoldDB" id="A0A4C1W614"/>
<evidence type="ECO:0000313" key="3">
    <source>
        <dbReference type="Proteomes" id="UP000299102"/>
    </source>
</evidence>
<protein>
    <submittedName>
        <fullName evidence="2">Uncharacterized protein</fullName>
    </submittedName>
</protein>
<keyword evidence="3" id="KW-1185">Reference proteome</keyword>
<dbReference type="EMBL" id="BGZK01000481">
    <property type="protein sequence ID" value="GBP46350.1"/>
    <property type="molecule type" value="Genomic_DNA"/>
</dbReference>
<organism evidence="2 3">
    <name type="scientific">Eumeta variegata</name>
    <name type="common">Bagworm moth</name>
    <name type="synonym">Eumeta japonica</name>
    <dbReference type="NCBI Taxonomy" id="151549"/>
    <lineage>
        <taxon>Eukaryota</taxon>
        <taxon>Metazoa</taxon>
        <taxon>Ecdysozoa</taxon>
        <taxon>Arthropoda</taxon>
        <taxon>Hexapoda</taxon>
        <taxon>Insecta</taxon>
        <taxon>Pterygota</taxon>
        <taxon>Neoptera</taxon>
        <taxon>Endopterygota</taxon>
        <taxon>Lepidoptera</taxon>
        <taxon>Glossata</taxon>
        <taxon>Ditrysia</taxon>
        <taxon>Tineoidea</taxon>
        <taxon>Psychidae</taxon>
        <taxon>Oiketicinae</taxon>
        <taxon>Eumeta</taxon>
    </lineage>
</organism>
<name>A0A4C1W614_EUMVA</name>
<gene>
    <name evidence="2" type="ORF">EVAR_39728_1</name>
</gene>
<dbReference type="Proteomes" id="UP000299102">
    <property type="component" value="Unassembled WGS sequence"/>
</dbReference>
<accession>A0A4C1W614</accession>
<proteinExistence type="predicted"/>
<reference evidence="2 3" key="1">
    <citation type="journal article" date="2019" name="Commun. Biol.">
        <title>The bagworm genome reveals a unique fibroin gene that provides high tensile strength.</title>
        <authorList>
            <person name="Kono N."/>
            <person name="Nakamura H."/>
            <person name="Ohtoshi R."/>
            <person name="Tomita M."/>
            <person name="Numata K."/>
            <person name="Arakawa K."/>
        </authorList>
    </citation>
    <scope>NUCLEOTIDE SEQUENCE [LARGE SCALE GENOMIC DNA]</scope>
</reference>
<comment type="caution">
    <text evidence="2">The sequence shown here is derived from an EMBL/GenBank/DDBJ whole genome shotgun (WGS) entry which is preliminary data.</text>
</comment>
<evidence type="ECO:0000256" key="1">
    <source>
        <dbReference type="SAM" id="MobiDB-lite"/>
    </source>
</evidence>